<comment type="caution">
    <text evidence="2">The sequence shown here is derived from an EMBL/GenBank/DDBJ whole genome shotgun (WGS) entry which is preliminary data.</text>
</comment>
<evidence type="ECO:0000256" key="1">
    <source>
        <dbReference type="SAM" id="MobiDB-lite"/>
    </source>
</evidence>
<proteinExistence type="predicted"/>
<gene>
    <name evidence="2" type="ORF">S03H2_54414</name>
</gene>
<evidence type="ECO:0000313" key="2">
    <source>
        <dbReference type="EMBL" id="GAH66516.1"/>
    </source>
</evidence>
<reference evidence="2" key="1">
    <citation type="journal article" date="2014" name="Front. Microbiol.">
        <title>High frequency of phylogenetically diverse reductive dehalogenase-homologous genes in deep subseafloor sedimentary metagenomes.</title>
        <authorList>
            <person name="Kawai M."/>
            <person name="Futagami T."/>
            <person name="Toyoda A."/>
            <person name="Takaki Y."/>
            <person name="Nishi S."/>
            <person name="Hori S."/>
            <person name="Arai W."/>
            <person name="Tsubouchi T."/>
            <person name="Morono Y."/>
            <person name="Uchiyama I."/>
            <person name="Ito T."/>
            <person name="Fujiyama A."/>
            <person name="Inagaki F."/>
            <person name="Takami H."/>
        </authorList>
    </citation>
    <scope>NUCLEOTIDE SEQUENCE</scope>
    <source>
        <strain evidence="2">Expedition CK06-06</strain>
    </source>
</reference>
<name>X1H8M4_9ZZZZ</name>
<feature type="region of interest" description="Disordered" evidence="1">
    <location>
        <begin position="206"/>
        <end position="226"/>
    </location>
</feature>
<sequence>NGFVARLSKLADPPEPKAVLALLAELEMQGKWEVRDTASLLALAPWAKVPPAAVDFRGAATGHWHIRRSSVAGVHLSAVIPPEARLAVRGVFVKPRASIMRLDVSGSLDPAKAAIADIEMDLSVGAGQLGVDGGRLSLVGGKDARLEASGTFRARQLHDLLACLPELPQWMPALRGRLDGRWQAGLKSQGRALDLKAVLTGIDLSLREPKSKPPPDGPGPWSGRITGGMTVDASVARRNGAVDVELTCDAEALQYA</sequence>
<feature type="non-terminal residue" evidence="2">
    <location>
        <position position="256"/>
    </location>
</feature>
<dbReference type="AlphaFoldDB" id="X1H8M4"/>
<accession>X1H8M4</accession>
<feature type="non-terminal residue" evidence="2">
    <location>
        <position position="1"/>
    </location>
</feature>
<evidence type="ECO:0008006" key="3">
    <source>
        <dbReference type="Google" id="ProtNLM"/>
    </source>
</evidence>
<organism evidence="2">
    <name type="scientific">marine sediment metagenome</name>
    <dbReference type="NCBI Taxonomy" id="412755"/>
    <lineage>
        <taxon>unclassified sequences</taxon>
        <taxon>metagenomes</taxon>
        <taxon>ecological metagenomes</taxon>
    </lineage>
</organism>
<protein>
    <recommendedName>
        <fullName evidence="3">AsmA-like C-terminal domain-containing protein</fullName>
    </recommendedName>
</protein>
<dbReference type="EMBL" id="BARU01034693">
    <property type="protein sequence ID" value="GAH66516.1"/>
    <property type="molecule type" value="Genomic_DNA"/>
</dbReference>